<reference evidence="2 3" key="1">
    <citation type="submission" date="2018-06" db="EMBL/GenBank/DDBJ databases">
        <authorList>
            <consortium name="Pathogen Informatics"/>
            <person name="Doyle S."/>
        </authorList>
    </citation>
    <scope>NUCLEOTIDE SEQUENCE [LARGE SCALE GENOMIC DNA]</scope>
    <source>
        <strain evidence="2 3">NCTC8684</strain>
    </source>
</reference>
<dbReference type="Proteomes" id="UP000254029">
    <property type="component" value="Unassembled WGS sequence"/>
</dbReference>
<evidence type="ECO:0000313" key="3">
    <source>
        <dbReference type="Proteomes" id="UP000254029"/>
    </source>
</evidence>
<dbReference type="InterPro" id="IPR007419">
    <property type="entry name" value="BFD-like_2Fe2S-bd_dom"/>
</dbReference>
<organism evidence="2 3">
    <name type="scientific">Chromobacterium violaceum</name>
    <dbReference type="NCBI Taxonomy" id="536"/>
    <lineage>
        <taxon>Bacteria</taxon>
        <taxon>Pseudomonadati</taxon>
        <taxon>Pseudomonadota</taxon>
        <taxon>Betaproteobacteria</taxon>
        <taxon>Neisseriales</taxon>
        <taxon>Chromobacteriaceae</taxon>
        <taxon>Chromobacterium</taxon>
    </lineage>
</organism>
<proteinExistence type="predicted"/>
<dbReference type="InterPro" id="IPR041854">
    <property type="entry name" value="BFD-like_2Fe2S-bd_dom_sf"/>
</dbReference>
<evidence type="ECO:0000259" key="1">
    <source>
        <dbReference type="Pfam" id="PF04324"/>
    </source>
</evidence>
<name>A0AAX2M912_CHRVL</name>
<dbReference type="Pfam" id="PF04324">
    <property type="entry name" value="Fer2_BFD"/>
    <property type="match status" value="1"/>
</dbReference>
<dbReference type="RefSeq" id="WP_181902527.1">
    <property type="nucleotide sequence ID" value="NZ_UIGR01000001.1"/>
</dbReference>
<evidence type="ECO:0000313" key="2">
    <source>
        <dbReference type="EMBL" id="SUX32639.1"/>
    </source>
</evidence>
<sequence>MRVLDALALFPGPDVLEYRDDGRGALKRVAWDGDRLAWLVFAGGAQGDRDAGERLLQSLLDGEPWRGPRLAAFSPAAAGAARPDRIVCQCKQVGEAAILARLAQGRGVAELQAELGCGTVCGTCAPELARMASGYRHHA</sequence>
<accession>A0AAX2M912</accession>
<dbReference type="Gene3D" id="1.10.10.1100">
    <property type="entry name" value="BFD-like [2Fe-2S]-binding domain"/>
    <property type="match status" value="1"/>
</dbReference>
<protein>
    <submittedName>
        <fullName evidence="2">BFD-like [2Fe-2S] binding domain</fullName>
    </submittedName>
</protein>
<dbReference type="AlphaFoldDB" id="A0AAX2M912"/>
<comment type="caution">
    <text evidence="2">The sequence shown here is derived from an EMBL/GenBank/DDBJ whole genome shotgun (WGS) entry which is preliminary data.</text>
</comment>
<feature type="domain" description="BFD-like [2Fe-2S]-binding" evidence="1">
    <location>
        <begin position="86"/>
        <end position="130"/>
    </location>
</feature>
<dbReference type="EMBL" id="UIGR01000001">
    <property type="protein sequence ID" value="SUX32639.1"/>
    <property type="molecule type" value="Genomic_DNA"/>
</dbReference>
<gene>
    <name evidence="2" type="ORF">NCTC8684_01719</name>
</gene>